<feature type="coiled-coil region" evidence="8">
    <location>
        <begin position="316"/>
        <end position="372"/>
    </location>
</feature>
<dbReference type="OrthoDB" id="4042536at2759"/>
<evidence type="ECO:0000313" key="13">
    <source>
        <dbReference type="Proteomes" id="UP000190274"/>
    </source>
</evidence>
<evidence type="ECO:0000256" key="3">
    <source>
        <dbReference type="ARBA" id="ARBA00021092"/>
    </source>
</evidence>
<evidence type="ECO:0000256" key="8">
    <source>
        <dbReference type="SAM" id="Coils"/>
    </source>
</evidence>
<keyword evidence="6" id="KW-0206">Cytoskeleton</keyword>
<feature type="domain" description="Spindle pole body component Bbp1 C-terminal" evidence="11">
    <location>
        <begin position="224"/>
        <end position="377"/>
    </location>
</feature>
<reference evidence="13" key="1">
    <citation type="submission" date="2016-03" db="EMBL/GenBank/DDBJ databases">
        <authorList>
            <person name="Devillers H."/>
        </authorList>
    </citation>
    <scope>NUCLEOTIDE SEQUENCE [LARGE SCALE GENOMIC DNA]</scope>
</reference>
<keyword evidence="4" id="KW-0963">Cytoplasm</keyword>
<evidence type="ECO:0000256" key="4">
    <source>
        <dbReference type="ARBA" id="ARBA00022490"/>
    </source>
</evidence>
<evidence type="ECO:0000313" key="12">
    <source>
        <dbReference type="EMBL" id="SCU80291.1"/>
    </source>
</evidence>
<evidence type="ECO:0000256" key="6">
    <source>
        <dbReference type="ARBA" id="ARBA00023212"/>
    </source>
</evidence>
<dbReference type="InterPro" id="IPR029328">
    <property type="entry name" value="Bbp1_N"/>
</dbReference>
<feature type="compositionally biased region" description="Basic and acidic residues" evidence="9">
    <location>
        <begin position="36"/>
        <end position="47"/>
    </location>
</feature>
<dbReference type="AlphaFoldDB" id="A0A1G4ITR5"/>
<evidence type="ECO:0000256" key="9">
    <source>
        <dbReference type="SAM" id="MobiDB-lite"/>
    </source>
</evidence>
<dbReference type="Pfam" id="PF15271">
    <property type="entry name" value="BBP1_N"/>
    <property type="match status" value="1"/>
</dbReference>
<protein>
    <recommendedName>
        <fullName evidence="3">Spindle pole component BBP1</fullName>
    </recommendedName>
</protein>
<keyword evidence="5 8" id="KW-0175">Coiled coil</keyword>
<feature type="compositionally biased region" description="Polar residues" evidence="9">
    <location>
        <begin position="145"/>
        <end position="160"/>
    </location>
</feature>
<name>A0A1G4ITR5_9SACH</name>
<dbReference type="InterPro" id="IPR029330">
    <property type="entry name" value="Bbp1_C"/>
</dbReference>
<feature type="region of interest" description="Disordered" evidence="9">
    <location>
        <begin position="137"/>
        <end position="173"/>
    </location>
</feature>
<feature type="compositionally biased region" description="Low complexity" evidence="9">
    <location>
        <begin position="66"/>
        <end position="82"/>
    </location>
</feature>
<dbReference type="EMBL" id="LT598456">
    <property type="protein sequence ID" value="SCU80291.1"/>
    <property type="molecule type" value="Genomic_DNA"/>
</dbReference>
<evidence type="ECO:0000259" key="11">
    <source>
        <dbReference type="Pfam" id="PF15272"/>
    </source>
</evidence>
<comment type="function">
    <text evidence="7">Component of the spindle pole body (SPB) required for insertion of the nascent SPB into the nuclear envelope and for the proper execution of spindle pole body (SPB) duplication. Connects the central plaque of the SPB with the half-bridge. Required for proper localization of CDC5 at the SPB and for proper M-phase progression.</text>
</comment>
<feature type="region of interest" description="Disordered" evidence="9">
    <location>
        <begin position="35"/>
        <end position="82"/>
    </location>
</feature>
<dbReference type="Proteomes" id="UP000190274">
    <property type="component" value="Chromosome B"/>
</dbReference>
<feature type="domain" description="Spindle pole component Bbp1 N-terminal" evidence="10">
    <location>
        <begin position="14"/>
        <end position="187"/>
    </location>
</feature>
<sequence>MLAHAKINDDADDNTGGIYKWTMDALFGRRVSPSRRFKEASQDDTNYKLKSKGTTKNEGNGVPYNSWTRNSRQRSSSTSSISDKSFLKRYDLLQDEENMENTGQGMSPVRHRDLFDLREPSLIPPHWDRDHVGQFNVRGEDLDSSDTFSGRKQQGSSRGPQATDDDNSLKFRVPRHNDPLISKLFGKEAPSHSNSIPGKFPSPLKHSNDKQPPPVAPVESHHKDFTDDYLQLLQDLDLNGQKLRQLQEGIQYRHDDQQLREASYREKYLTMRQELITELKQSKRIYDNYYKLYAKYKQLKDVKAKPLYEPTSQQHVRDLEAQVVDASIERAEQVRKLNDTIFSLELKQQETLAEHERERIKYQSRIAELESLLRSQLSGSPSKLAAQHPTPYSTTYT</sequence>
<evidence type="ECO:0000259" key="10">
    <source>
        <dbReference type="Pfam" id="PF15271"/>
    </source>
</evidence>
<dbReference type="GO" id="GO:0005816">
    <property type="term" value="C:spindle pole body"/>
    <property type="evidence" value="ECO:0007669"/>
    <property type="project" value="UniProtKB-SubCell"/>
</dbReference>
<evidence type="ECO:0000256" key="1">
    <source>
        <dbReference type="ARBA" id="ARBA00004317"/>
    </source>
</evidence>
<comment type="similarity">
    <text evidence="2">Belongs to the BBP1 family.</text>
</comment>
<organism evidence="12 13">
    <name type="scientific">Lachancea dasiensis</name>
    <dbReference type="NCBI Taxonomy" id="1072105"/>
    <lineage>
        <taxon>Eukaryota</taxon>
        <taxon>Fungi</taxon>
        <taxon>Dikarya</taxon>
        <taxon>Ascomycota</taxon>
        <taxon>Saccharomycotina</taxon>
        <taxon>Saccharomycetes</taxon>
        <taxon>Saccharomycetales</taxon>
        <taxon>Saccharomycetaceae</taxon>
        <taxon>Lachancea</taxon>
    </lineage>
</organism>
<feature type="region of interest" description="Disordered" evidence="9">
    <location>
        <begin position="185"/>
        <end position="221"/>
    </location>
</feature>
<gene>
    <name evidence="12" type="ORF">LADA_0B06260G</name>
</gene>
<evidence type="ECO:0000256" key="5">
    <source>
        <dbReference type="ARBA" id="ARBA00023054"/>
    </source>
</evidence>
<proteinExistence type="inferred from homology"/>
<evidence type="ECO:0000256" key="2">
    <source>
        <dbReference type="ARBA" id="ARBA00006554"/>
    </source>
</evidence>
<keyword evidence="13" id="KW-1185">Reference proteome</keyword>
<dbReference type="STRING" id="1266660.A0A1G4ITR5"/>
<accession>A0A1G4ITR5</accession>
<comment type="subcellular location">
    <subcellularLocation>
        <location evidence="1">Cytoplasm</location>
        <location evidence="1">Cytoskeleton</location>
        <location evidence="1">Microtubule organizing center</location>
        <location evidence="1">Spindle pole body</location>
    </subcellularLocation>
</comment>
<dbReference type="Pfam" id="PF15272">
    <property type="entry name" value="BBP1_C"/>
    <property type="match status" value="1"/>
</dbReference>
<evidence type="ECO:0000256" key="7">
    <source>
        <dbReference type="ARBA" id="ARBA00024676"/>
    </source>
</evidence>